<dbReference type="PANTHER" id="PTHR46268">
    <property type="entry name" value="STRESS RESPONSE PROTEIN NHAX"/>
    <property type="match status" value="1"/>
</dbReference>
<keyword evidence="4" id="KW-1185">Reference proteome</keyword>
<dbReference type="AlphaFoldDB" id="A0A967EDV0"/>
<dbReference type="Proteomes" id="UP000707206">
    <property type="component" value="Unassembled WGS sequence"/>
</dbReference>
<evidence type="ECO:0000256" key="1">
    <source>
        <dbReference type="ARBA" id="ARBA00008791"/>
    </source>
</evidence>
<accession>A0A967EDV0</accession>
<dbReference type="Pfam" id="PF00582">
    <property type="entry name" value="Usp"/>
    <property type="match status" value="2"/>
</dbReference>
<name>A0A967EDV0_9FLAO</name>
<protein>
    <submittedName>
        <fullName evidence="3">Universal stress protein</fullName>
    </submittedName>
</protein>
<dbReference type="PRINTS" id="PR01438">
    <property type="entry name" value="UNVRSLSTRESS"/>
</dbReference>
<sequence>MKNILLPTDFSENAWNSISYALELFKAETCTFYLLHTYTPSLYRVDYLIGGPEFSVIRDPKVDESLEGLDYTLVEIELKYPNNKHRFEILSAFNTLTDEVEEVCTDKQINLIVMGTQGATGAKEIFLGTNTVHVIRKAKVPVLVVPVDYTYQAITSVLFPTDYRSRYKKEELQLLMDLVNMLEAELIVLHVKEEYELTAIQEANRQSLRTNFESLHPSFVELKGALMPDAIHEYVREREIDLLAMMNRKHSFLERLLLKQNVDSVGYHTETPFLVIPETAPINLKEKH</sequence>
<evidence type="ECO:0000259" key="2">
    <source>
        <dbReference type="Pfam" id="PF00582"/>
    </source>
</evidence>
<dbReference type="InterPro" id="IPR006015">
    <property type="entry name" value="Universal_stress_UspA"/>
</dbReference>
<dbReference type="InterPro" id="IPR006016">
    <property type="entry name" value="UspA"/>
</dbReference>
<proteinExistence type="inferred from homology"/>
<reference evidence="3" key="1">
    <citation type="submission" date="2019-07" db="EMBL/GenBank/DDBJ databases">
        <authorList>
            <person name="De-Chao Zhang Q."/>
        </authorList>
    </citation>
    <scope>NUCLEOTIDE SEQUENCE</scope>
    <source>
        <strain evidence="3">TP-CH-4</strain>
    </source>
</reference>
<feature type="domain" description="UspA" evidence="2">
    <location>
        <begin position="1"/>
        <end position="146"/>
    </location>
</feature>
<dbReference type="PANTHER" id="PTHR46268:SF6">
    <property type="entry name" value="UNIVERSAL STRESS PROTEIN UP12"/>
    <property type="match status" value="1"/>
</dbReference>
<reference evidence="3" key="2">
    <citation type="submission" date="2020-03" db="EMBL/GenBank/DDBJ databases">
        <title>Flavobacteriaceae bacterium strain TP-CH-4, a member of the family Flavobacteriaceae isolated from a deep-sea seamount.</title>
        <authorList>
            <person name="Zhang D.-C."/>
        </authorList>
    </citation>
    <scope>NUCLEOTIDE SEQUENCE</scope>
    <source>
        <strain evidence="3">TP-CH-4</strain>
    </source>
</reference>
<evidence type="ECO:0000313" key="3">
    <source>
        <dbReference type="EMBL" id="NHF59718.1"/>
    </source>
</evidence>
<dbReference type="EMBL" id="VIKU02000002">
    <property type="protein sequence ID" value="NHF59718.1"/>
    <property type="molecule type" value="Genomic_DNA"/>
</dbReference>
<dbReference type="SUPFAM" id="SSF52402">
    <property type="entry name" value="Adenine nucleotide alpha hydrolases-like"/>
    <property type="match status" value="2"/>
</dbReference>
<dbReference type="Gene3D" id="3.40.50.620">
    <property type="entry name" value="HUPs"/>
    <property type="match status" value="2"/>
</dbReference>
<dbReference type="InterPro" id="IPR014729">
    <property type="entry name" value="Rossmann-like_a/b/a_fold"/>
</dbReference>
<feature type="domain" description="UspA" evidence="2">
    <location>
        <begin position="228"/>
        <end position="277"/>
    </location>
</feature>
<evidence type="ECO:0000313" key="4">
    <source>
        <dbReference type="Proteomes" id="UP000707206"/>
    </source>
</evidence>
<dbReference type="RefSeq" id="WP_152574208.1">
    <property type="nucleotide sequence ID" value="NZ_VIKU02000002.1"/>
</dbReference>
<organism evidence="3 4">
    <name type="scientific">Pelagihabitans pacificus</name>
    <dbReference type="NCBI Taxonomy" id="2696054"/>
    <lineage>
        <taxon>Bacteria</taxon>
        <taxon>Pseudomonadati</taxon>
        <taxon>Bacteroidota</taxon>
        <taxon>Flavobacteriia</taxon>
        <taxon>Flavobacteriales</taxon>
        <taxon>Flavobacteriaceae</taxon>
        <taxon>Pelagihabitans</taxon>
    </lineage>
</organism>
<comment type="similarity">
    <text evidence="1">Belongs to the universal stress protein A family.</text>
</comment>
<dbReference type="CDD" id="cd00293">
    <property type="entry name" value="USP-like"/>
    <property type="match status" value="2"/>
</dbReference>
<gene>
    <name evidence="3" type="ORF">FK220_010220</name>
</gene>
<comment type="caution">
    <text evidence="3">The sequence shown here is derived from an EMBL/GenBank/DDBJ whole genome shotgun (WGS) entry which is preliminary data.</text>
</comment>